<dbReference type="OrthoDB" id="9790784at2"/>
<dbReference type="InterPro" id="IPR013783">
    <property type="entry name" value="Ig-like_fold"/>
</dbReference>
<dbReference type="RefSeq" id="WP_136781611.1">
    <property type="nucleotide sequence ID" value="NZ_SWCO01000003.1"/>
</dbReference>
<comment type="caution">
    <text evidence="2">The sequence shown here is derived from an EMBL/GenBank/DDBJ whole genome shotgun (WGS) entry which is preliminary data.</text>
</comment>
<proteinExistence type="predicted"/>
<evidence type="ECO:0000313" key="2">
    <source>
        <dbReference type="EMBL" id="TKB03901.1"/>
    </source>
</evidence>
<dbReference type="SUPFAM" id="SSF49299">
    <property type="entry name" value="PKD domain"/>
    <property type="match status" value="1"/>
</dbReference>
<sequence>MSLPLANTVQTGIRGDSTPPVISSSSVDGYAPLDKITLISGLTATDNELGNITSYISPVEDFYAGFIGSFEHDFVVLDRWGNSATATATINVEGDYYLQETPYYDDFSEGLGEHWIKENGDFDAVNGALVAIGTQPASPRWNALVEADSNAHVQAVFNLNGVTQVGGPIIRYVDSNNFFYANFNIGEGLKLVKRVAGAYYDVITTDIEVPLNEDFTIGVRAYIDAIALIYNGQIVGEATDRDNLYGNKHGVLLNTTSHEIKSYWMAASDININLLSEGVMFPNGNQQPTANAGPDQSVAAGVEFTLDGTGSEDTDGTIVEWRWTQTAGDSVVLDISTPSQPKAISPSRTSAQTLTFQLITVDDQGQESAPGIVNVNVAAVVLSEILKVIERLDFDLETNGDINAYFGRANREVMKLKPSEPTGLALDSDGFMMLDNNTIEEVKVIAGGSSISSKTDSINIEGSEMLVRLGDLEASKNGSIYFSIVVFVEGDTKGVVVSSKGSSGNKPMSYVTL</sequence>
<keyword evidence="3" id="KW-1185">Reference proteome</keyword>
<protein>
    <submittedName>
        <fullName evidence="2">Uncharacterized protein</fullName>
    </submittedName>
</protein>
<accession>A0A4U0ZJW3</accession>
<feature type="compositionally biased region" description="Polar residues" evidence="1">
    <location>
        <begin position="1"/>
        <end position="11"/>
    </location>
</feature>
<dbReference type="InterPro" id="IPR035986">
    <property type="entry name" value="PKD_dom_sf"/>
</dbReference>
<evidence type="ECO:0000313" key="3">
    <source>
        <dbReference type="Proteomes" id="UP000305471"/>
    </source>
</evidence>
<reference evidence="2 3" key="1">
    <citation type="submission" date="2019-04" db="EMBL/GenBank/DDBJ databases">
        <title>Alteromonas portus sp. nov., an alginate lyase-excreting marine bacterium.</title>
        <authorList>
            <person name="Huang H."/>
            <person name="Mo K."/>
            <person name="Bao S."/>
        </authorList>
    </citation>
    <scope>NUCLEOTIDE SEQUENCE [LARGE SCALE GENOMIC DNA]</scope>
    <source>
        <strain evidence="2 3">HB161718</strain>
    </source>
</reference>
<dbReference type="Proteomes" id="UP000305471">
    <property type="component" value="Unassembled WGS sequence"/>
</dbReference>
<dbReference type="Gene3D" id="2.60.40.10">
    <property type="entry name" value="Immunoglobulins"/>
    <property type="match status" value="2"/>
</dbReference>
<name>A0A4U0ZJW3_9ALTE</name>
<feature type="region of interest" description="Disordered" evidence="1">
    <location>
        <begin position="1"/>
        <end position="20"/>
    </location>
</feature>
<gene>
    <name evidence="2" type="ORF">E5672_07380</name>
</gene>
<dbReference type="Gene3D" id="2.60.120.560">
    <property type="entry name" value="Exo-inulinase, domain 1"/>
    <property type="match status" value="1"/>
</dbReference>
<dbReference type="AlphaFoldDB" id="A0A4U0ZJW3"/>
<dbReference type="Pfam" id="PF22352">
    <property type="entry name" value="K319L-like_PKD"/>
    <property type="match status" value="1"/>
</dbReference>
<dbReference type="EMBL" id="SWCO01000003">
    <property type="protein sequence ID" value="TKB03901.1"/>
    <property type="molecule type" value="Genomic_DNA"/>
</dbReference>
<evidence type="ECO:0000256" key="1">
    <source>
        <dbReference type="SAM" id="MobiDB-lite"/>
    </source>
</evidence>
<organism evidence="2 3">
    <name type="scientific">Alteromonas portus</name>
    <dbReference type="NCBI Taxonomy" id="2565549"/>
    <lineage>
        <taxon>Bacteria</taxon>
        <taxon>Pseudomonadati</taxon>
        <taxon>Pseudomonadota</taxon>
        <taxon>Gammaproteobacteria</taxon>
        <taxon>Alteromonadales</taxon>
        <taxon>Alteromonadaceae</taxon>
        <taxon>Alteromonas/Salinimonas group</taxon>
        <taxon>Alteromonas</taxon>
    </lineage>
</organism>